<dbReference type="InterPro" id="IPR013328">
    <property type="entry name" value="6PGD_dom2"/>
</dbReference>
<dbReference type="InterPro" id="IPR008927">
    <property type="entry name" value="6-PGluconate_DH-like_C_sf"/>
</dbReference>
<dbReference type="GO" id="GO:0006574">
    <property type="term" value="P:L-valine catabolic process"/>
    <property type="evidence" value="ECO:0007669"/>
    <property type="project" value="TreeGrafter"/>
</dbReference>
<evidence type="ECO:0000259" key="9">
    <source>
        <dbReference type="Pfam" id="PF14833"/>
    </source>
</evidence>
<dbReference type="PANTHER" id="PTHR22981:SF7">
    <property type="entry name" value="3-HYDROXYISOBUTYRATE DEHYDROGENASE, MITOCHONDRIAL"/>
    <property type="match status" value="1"/>
</dbReference>
<organism evidence="10 11">
    <name type="scientific">Aromia moschata</name>
    <dbReference type="NCBI Taxonomy" id="1265417"/>
    <lineage>
        <taxon>Eukaryota</taxon>
        <taxon>Metazoa</taxon>
        <taxon>Ecdysozoa</taxon>
        <taxon>Arthropoda</taxon>
        <taxon>Hexapoda</taxon>
        <taxon>Insecta</taxon>
        <taxon>Pterygota</taxon>
        <taxon>Neoptera</taxon>
        <taxon>Endopterygota</taxon>
        <taxon>Coleoptera</taxon>
        <taxon>Polyphaga</taxon>
        <taxon>Cucujiformia</taxon>
        <taxon>Chrysomeloidea</taxon>
        <taxon>Cerambycidae</taxon>
        <taxon>Cerambycinae</taxon>
        <taxon>Callichromatini</taxon>
        <taxon>Aromia</taxon>
    </lineage>
</organism>
<feature type="domain" description="6-phosphogluconate dehydrogenase NADP-binding" evidence="8">
    <location>
        <begin position="2"/>
        <end position="37"/>
    </location>
</feature>
<dbReference type="AlphaFoldDB" id="A0AAV8ZGP3"/>
<dbReference type="InterPro" id="IPR036291">
    <property type="entry name" value="NAD(P)-bd_dom_sf"/>
</dbReference>
<dbReference type="GO" id="GO:0005739">
    <property type="term" value="C:mitochondrion"/>
    <property type="evidence" value="ECO:0007669"/>
    <property type="project" value="TreeGrafter"/>
</dbReference>
<dbReference type="Gene3D" id="1.10.1040.10">
    <property type="entry name" value="N-(1-d-carboxylethyl)-l-norvaline Dehydrogenase, domain 2"/>
    <property type="match status" value="1"/>
</dbReference>
<comment type="pathway">
    <text evidence="1">Amino-acid degradation; L-valine degradation.</text>
</comment>
<dbReference type="Pfam" id="PF03446">
    <property type="entry name" value="NAD_binding_2"/>
    <property type="match status" value="1"/>
</dbReference>
<keyword evidence="4" id="KW-0101">Branched-chain amino acid catabolism</keyword>
<dbReference type="EMBL" id="JAPWTK010000001">
    <property type="protein sequence ID" value="KAJ8963100.1"/>
    <property type="molecule type" value="Genomic_DNA"/>
</dbReference>
<dbReference type="InterPro" id="IPR006115">
    <property type="entry name" value="6PGDH_NADP-bd"/>
</dbReference>
<reference evidence="10" key="1">
    <citation type="journal article" date="2023" name="Insect Mol. Biol.">
        <title>Genome sequencing provides insights into the evolution of gene families encoding plant cell wall-degrading enzymes in longhorned beetles.</title>
        <authorList>
            <person name="Shin N.R."/>
            <person name="Okamura Y."/>
            <person name="Kirsch R."/>
            <person name="Pauchet Y."/>
        </authorList>
    </citation>
    <scope>NUCLEOTIDE SEQUENCE</scope>
    <source>
        <strain evidence="10">AMC_N1</strain>
    </source>
</reference>
<evidence type="ECO:0000256" key="2">
    <source>
        <dbReference type="ARBA" id="ARBA00006013"/>
    </source>
</evidence>
<comment type="similarity">
    <text evidence="2">Belongs to the HIBADH-related family. 3-hydroxyisobutyrate dehydrogenase subfamily.</text>
</comment>
<evidence type="ECO:0000256" key="3">
    <source>
        <dbReference type="ARBA" id="ARBA00012991"/>
    </source>
</evidence>
<dbReference type="PANTHER" id="PTHR22981">
    <property type="entry name" value="3-HYDROXYISOBUTYRATE DEHYDROGENASE-RELATED"/>
    <property type="match status" value="1"/>
</dbReference>
<dbReference type="GO" id="GO:0050661">
    <property type="term" value="F:NADP binding"/>
    <property type="evidence" value="ECO:0007669"/>
    <property type="project" value="InterPro"/>
</dbReference>
<dbReference type="SUPFAM" id="SSF51735">
    <property type="entry name" value="NAD(P)-binding Rossmann-fold domains"/>
    <property type="match status" value="1"/>
</dbReference>
<protein>
    <recommendedName>
        <fullName evidence="3">3-hydroxyisobutyrate dehydrogenase</fullName>
        <ecNumber evidence="3">1.1.1.31</ecNumber>
    </recommendedName>
</protein>
<keyword evidence="5" id="KW-0560">Oxidoreductase</keyword>
<dbReference type="Gene3D" id="3.40.50.720">
    <property type="entry name" value="NAD(P)-binding Rossmann-like Domain"/>
    <property type="match status" value="1"/>
</dbReference>
<dbReference type="FunFam" id="1.10.1040.10:FF:000006">
    <property type="entry name" value="3-hydroxyisobutyrate dehydrogenase"/>
    <property type="match status" value="1"/>
</dbReference>
<keyword evidence="6" id="KW-0520">NAD</keyword>
<evidence type="ECO:0000256" key="1">
    <source>
        <dbReference type="ARBA" id="ARBA00005109"/>
    </source>
</evidence>
<accession>A0AAV8ZGP3</accession>
<dbReference type="SUPFAM" id="SSF48179">
    <property type="entry name" value="6-phosphogluconate dehydrogenase C-terminal domain-like"/>
    <property type="match status" value="1"/>
</dbReference>
<dbReference type="EC" id="1.1.1.31" evidence="3"/>
<evidence type="ECO:0000313" key="10">
    <source>
        <dbReference type="EMBL" id="KAJ8963100.1"/>
    </source>
</evidence>
<evidence type="ECO:0000256" key="6">
    <source>
        <dbReference type="ARBA" id="ARBA00023027"/>
    </source>
</evidence>
<sequence length="171" mass="17848">MGAEGATLTFMVGGDENNVAEVKPVLEQMGAKIHHCGRVGNGQIAKICNNMVLGITMIGTAEALNIGVKLGLDPKLLTSIMNVSSARSWSSDTYNPVPGVMENVPASNGYKGGFSVPLIAKDLGLAENAGLSCGAPLLLGALAHQIFRTMMVNGYGDKDFSSVYQFLSGNK</sequence>
<evidence type="ECO:0000259" key="8">
    <source>
        <dbReference type="Pfam" id="PF03446"/>
    </source>
</evidence>
<dbReference type="Pfam" id="PF14833">
    <property type="entry name" value="NAD_binding_11"/>
    <property type="match status" value="1"/>
</dbReference>
<dbReference type="Proteomes" id="UP001162162">
    <property type="component" value="Unassembled WGS sequence"/>
</dbReference>
<proteinExistence type="inferred from homology"/>
<comment type="caution">
    <text evidence="10">The sequence shown here is derived from an EMBL/GenBank/DDBJ whole genome shotgun (WGS) entry which is preliminary data.</text>
</comment>
<dbReference type="GO" id="GO:0051287">
    <property type="term" value="F:NAD binding"/>
    <property type="evidence" value="ECO:0007669"/>
    <property type="project" value="InterPro"/>
</dbReference>
<dbReference type="InterPro" id="IPR029154">
    <property type="entry name" value="HIBADH-like_NADP-bd"/>
</dbReference>
<dbReference type="GO" id="GO:0008442">
    <property type="term" value="F:3-hydroxyisobutyrate dehydrogenase activity"/>
    <property type="evidence" value="ECO:0007669"/>
    <property type="project" value="UniProtKB-EC"/>
</dbReference>
<feature type="domain" description="3-hydroxyisobutyrate dehydrogenase-like NAD-binding" evidence="9">
    <location>
        <begin position="40"/>
        <end position="166"/>
    </location>
</feature>
<keyword evidence="11" id="KW-1185">Reference proteome</keyword>
<evidence type="ECO:0000256" key="7">
    <source>
        <dbReference type="ARBA" id="ARBA00049197"/>
    </source>
</evidence>
<comment type="catalytic activity">
    <reaction evidence="7">
        <text>3-hydroxy-2-methylpropanoate + NAD(+) = 2-methyl-3-oxopropanoate + NADH + H(+)</text>
        <dbReference type="Rhea" id="RHEA:17681"/>
        <dbReference type="ChEBI" id="CHEBI:11805"/>
        <dbReference type="ChEBI" id="CHEBI:15378"/>
        <dbReference type="ChEBI" id="CHEBI:57540"/>
        <dbReference type="ChEBI" id="CHEBI:57700"/>
        <dbReference type="ChEBI" id="CHEBI:57945"/>
        <dbReference type="EC" id="1.1.1.31"/>
    </reaction>
</comment>
<evidence type="ECO:0000256" key="5">
    <source>
        <dbReference type="ARBA" id="ARBA00023002"/>
    </source>
</evidence>
<name>A0AAV8ZGP3_9CUCU</name>
<evidence type="ECO:0000313" key="11">
    <source>
        <dbReference type="Proteomes" id="UP001162162"/>
    </source>
</evidence>
<evidence type="ECO:0000256" key="4">
    <source>
        <dbReference type="ARBA" id="ARBA00022456"/>
    </source>
</evidence>
<gene>
    <name evidence="10" type="ORF">NQ318_018565</name>
</gene>